<evidence type="ECO:0000313" key="10">
    <source>
        <dbReference type="EMBL" id="KAJ8467672.1"/>
    </source>
</evidence>
<evidence type="ECO:0000256" key="5">
    <source>
        <dbReference type="ARBA" id="ARBA00023159"/>
    </source>
</evidence>
<accession>A0AAV8P5X0</accession>
<evidence type="ECO:0000256" key="7">
    <source>
        <dbReference type="ARBA" id="ARBA00023242"/>
    </source>
</evidence>
<keyword evidence="2" id="KW-0677">Repeat</keyword>
<dbReference type="SMART" id="SM00717">
    <property type="entry name" value="SANT"/>
    <property type="match status" value="2"/>
</dbReference>
<dbReference type="PANTHER" id="PTHR47997:SF11">
    <property type="entry name" value="TRANSCRIPTION FACTOR LAF1"/>
    <property type="match status" value="1"/>
</dbReference>
<dbReference type="GO" id="GO:0045893">
    <property type="term" value="P:positive regulation of DNA-templated transcription"/>
    <property type="evidence" value="ECO:0007669"/>
    <property type="project" value="UniProtKB-ARBA"/>
</dbReference>
<comment type="subcellular location">
    <subcellularLocation>
        <location evidence="1">Nucleus</location>
    </subcellularLocation>
</comment>
<evidence type="ECO:0000256" key="4">
    <source>
        <dbReference type="ARBA" id="ARBA00023125"/>
    </source>
</evidence>
<keyword evidence="4" id="KW-0238">DNA-binding</keyword>
<dbReference type="EMBL" id="JAQQAF010000008">
    <property type="protein sequence ID" value="KAJ8467672.1"/>
    <property type="molecule type" value="Genomic_DNA"/>
</dbReference>
<dbReference type="CDD" id="cd00167">
    <property type="entry name" value="SANT"/>
    <property type="match status" value="2"/>
</dbReference>
<dbReference type="InterPro" id="IPR017930">
    <property type="entry name" value="Myb_dom"/>
</dbReference>
<evidence type="ECO:0000259" key="9">
    <source>
        <dbReference type="PROSITE" id="PS51294"/>
    </source>
</evidence>
<dbReference type="FunFam" id="1.10.10.60:FF:000077">
    <property type="entry name" value="MYB transcription factor"/>
    <property type="match status" value="1"/>
</dbReference>
<dbReference type="Gene3D" id="1.10.10.60">
    <property type="entry name" value="Homeodomain-like"/>
    <property type="match status" value="2"/>
</dbReference>
<dbReference type="PANTHER" id="PTHR47997">
    <property type="entry name" value="MYB DOMAIN PROTEIN 55"/>
    <property type="match status" value="1"/>
</dbReference>
<evidence type="ECO:0000256" key="3">
    <source>
        <dbReference type="ARBA" id="ARBA00023015"/>
    </source>
</evidence>
<evidence type="ECO:0000259" key="8">
    <source>
        <dbReference type="PROSITE" id="PS50090"/>
    </source>
</evidence>
<dbReference type="Pfam" id="PF00249">
    <property type="entry name" value="Myb_DNA-binding"/>
    <property type="match status" value="2"/>
</dbReference>
<dbReference type="AlphaFoldDB" id="A0AAV8P5X0"/>
<feature type="domain" description="HTH myb-type" evidence="9">
    <location>
        <begin position="219"/>
        <end position="273"/>
    </location>
</feature>
<dbReference type="GO" id="GO:0005634">
    <property type="term" value="C:nucleus"/>
    <property type="evidence" value="ECO:0007669"/>
    <property type="project" value="UniProtKB-SubCell"/>
</dbReference>
<sequence length="435" mass="48636">MQGVADEGKRQCRGSHHFIAPAAQAFKTASFECDSLRDGAMLHEQRWNGSHFFPDHELLPGCCWDCLTKQPVIKGKTTYLKSYGKTIGNNNSSTIIQSVFDVSIQFAGPRAACSRAAIGSGSEVDVSPIPSRKKKLLLVQSWVEHIAADNEKELKASEGRTCGRPEMKHRRGLWSPEEDQKLREYILRHGHGCWSSVPAKAGLQRDGKSCRLRWINYLRPGLKRGSFSPEEQETVMKLHAVLGNKWSLIATHLPGRTDNEVKNHWNSYLKKKAVEIDGSTSSCSSTSFTASSYQSSMIDSRVPENLNNEVPFPDSSEDAYSSLFVSQLTSHGCSSFGTPQPPFAKVIFADWLPADHANNDHISSCFLEEHHQSCQETLQPKSSQAALYEDWRYLSGYSLSPSDIAGVETLHVDETSQSEMEKQWATHQILFPWFV</sequence>
<dbReference type="InterPro" id="IPR009057">
    <property type="entry name" value="Homeodomain-like_sf"/>
</dbReference>
<organism evidence="10 11">
    <name type="scientific">Ensete ventricosum</name>
    <name type="common">Abyssinian banana</name>
    <name type="synonym">Musa ensete</name>
    <dbReference type="NCBI Taxonomy" id="4639"/>
    <lineage>
        <taxon>Eukaryota</taxon>
        <taxon>Viridiplantae</taxon>
        <taxon>Streptophyta</taxon>
        <taxon>Embryophyta</taxon>
        <taxon>Tracheophyta</taxon>
        <taxon>Spermatophyta</taxon>
        <taxon>Magnoliopsida</taxon>
        <taxon>Liliopsida</taxon>
        <taxon>Zingiberales</taxon>
        <taxon>Musaceae</taxon>
        <taxon>Ensete</taxon>
    </lineage>
</organism>
<keyword evidence="11" id="KW-1185">Reference proteome</keyword>
<feature type="domain" description="HTH myb-type" evidence="9">
    <location>
        <begin position="166"/>
        <end position="218"/>
    </location>
</feature>
<reference evidence="10 11" key="1">
    <citation type="submission" date="2022-12" db="EMBL/GenBank/DDBJ databases">
        <title>Chromosome-scale assembly of the Ensete ventricosum genome.</title>
        <authorList>
            <person name="Dussert Y."/>
            <person name="Stocks J."/>
            <person name="Wendawek A."/>
            <person name="Woldeyes F."/>
            <person name="Nichols R.A."/>
            <person name="Borrell J.S."/>
        </authorList>
    </citation>
    <scope>NUCLEOTIDE SEQUENCE [LARGE SCALE GENOMIC DNA]</scope>
    <source>
        <strain evidence="11">cv. Maze</strain>
        <tissue evidence="10">Seeds</tissue>
    </source>
</reference>
<dbReference type="InterPro" id="IPR051953">
    <property type="entry name" value="Plant_SW-associated_TFs"/>
</dbReference>
<dbReference type="InterPro" id="IPR001005">
    <property type="entry name" value="SANT/Myb"/>
</dbReference>
<keyword evidence="6" id="KW-0804">Transcription</keyword>
<name>A0AAV8P5X0_ENSVE</name>
<feature type="domain" description="Myb-like" evidence="8">
    <location>
        <begin position="166"/>
        <end position="218"/>
    </location>
</feature>
<evidence type="ECO:0000313" key="11">
    <source>
        <dbReference type="Proteomes" id="UP001222027"/>
    </source>
</evidence>
<keyword evidence="3" id="KW-0805">Transcription regulation</keyword>
<comment type="caution">
    <text evidence="10">The sequence shown here is derived from an EMBL/GenBank/DDBJ whole genome shotgun (WGS) entry which is preliminary data.</text>
</comment>
<evidence type="ECO:0000256" key="1">
    <source>
        <dbReference type="ARBA" id="ARBA00004123"/>
    </source>
</evidence>
<evidence type="ECO:0000256" key="6">
    <source>
        <dbReference type="ARBA" id="ARBA00023163"/>
    </source>
</evidence>
<protein>
    <submittedName>
        <fullName evidence="10">Uncharacterized protein</fullName>
    </submittedName>
</protein>
<gene>
    <name evidence="10" type="ORF">OPV22_030224</name>
</gene>
<evidence type="ECO:0000256" key="2">
    <source>
        <dbReference type="ARBA" id="ARBA00022737"/>
    </source>
</evidence>
<keyword evidence="7" id="KW-0539">Nucleus</keyword>
<dbReference type="Proteomes" id="UP001222027">
    <property type="component" value="Unassembled WGS sequence"/>
</dbReference>
<proteinExistence type="predicted"/>
<feature type="domain" description="Myb-like" evidence="8">
    <location>
        <begin position="219"/>
        <end position="269"/>
    </location>
</feature>
<keyword evidence="5" id="KW-0010">Activator</keyword>
<dbReference type="SUPFAM" id="SSF46689">
    <property type="entry name" value="Homeodomain-like"/>
    <property type="match status" value="1"/>
</dbReference>
<dbReference type="GO" id="GO:0003677">
    <property type="term" value="F:DNA binding"/>
    <property type="evidence" value="ECO:0007669"/>
    <property type="project" value="UniProtKB-KW"/>
</dbReference>
<dbReference type="PROSITE" id="PS51294">
    <property type="entry name" value="HTH_MYB"/>
    <property type="match status" value="2"/>
</dbReference>
<dbReference type="PROSITE" id="PS50090">
    <property type="entry name" value="MYB_LIKE"/>
    <property type="match status" value="2"/>
</dbReference>